<accession>A0A026W4L8</accession>
<dbReference type="EMBL" id="KK107488">
    <property type="protein sequence ID" value="EZA49989.1"/>
    <property type="molecule type" value="Genomic_DNA"/>
</dbReference>
<organism evidence="2 3">
    <name type="scientific">Ooceraea biroi</name>
    <name type="common">Clonal raider ant</name>
    <name type="synonym">Cerapachys biroi</name>
    <dbReference type="NCBI Taxonomy" id="2015173"/>
    <lineage>
        <taxon>Eukaryota</taxon>
        <taxon>Metazoa</taxon>
        <taxon>Ecdysozoa</taxon>
        <taxon>Arthropoda</taxon>
        <taxon>Hexapoda</taxon>
        <taxon>Insecta</taxon>
        <taxon>Pterygota</taxon>
        <taxon>Neoptera</taxon>
        <taxon>Endopterygota</taxon>
        <taxon>Hymenoptera</taxon>
        <taxon>Apocrita</taxon>
        <taxon>Aculeata</taxon>
        <taxon>Formicoidea</taxon>
        <taxon>Formicidae</taxon>
        <taxon>Dorylinae</taxon>
        <taxon>Ooceraea</taxon>
    </lineage>
</organism>
<evidence type="ECO:0000313" key="3">
    <source>
        <dbReference type="Proteomes" id="UP000053097"/>
    </source>
</evidence>
<dbReference type="AlphaFoldDB" id="A0A026W4L8"/>
<gene>
    <name evidence="2" type="ORF">X777_11477</name>
</gene>
<evidence type="ECO:0000313" key="2">
    <source>
        <dbReference type="EMBL" id="EZA49989.1"/>
    </source>
</evidence>
<protein>
    <submittedName>
        <fullName evidence="2">Uncharacterized protein</fullName>
    </submittedName>
</protein>
<dbReference type="Proteomes" id="UP000053097">
    <property type="component" value="Unassembled WGS sequence"/>
</dbReference>
<sequence>MHSLIERPRKRILRLSIIVADDRRSRRKKTRISSSDSRTASCLAVTRVSHRWRVVSSLWACPECHYSERSGATKRDFLQPIVTITIIANQETIMPLLGNDCCGGNNDGDDDEEGRDRDQEMKP</sequence>
<keyword evidence="3" id="KW-1185">Reference proteome</keyword>
<feature type="region of interest" description="Disordered" evidence="1">
    <location>
        <begin position="101"/>
        <end position="123"/>
    </location>
</feature>
<proteinExistence type="predicted"/>
<reference evidence="2 3" key="1">
    <citation type="journal article" date="2014" name="Curr. Biol.">
        <title>The genome of the clonal raider ant Cerapachys biroi.</title>
        <authorList>
            <person name="Oxley P.R."/>
            <person name="Ji L."/>
            <person name="Fetter-Pruneda I."/>
            <person name="McKenzie S.K."/>
            <person name="Li C."/>
            <person name="Hu H."/>
            <person name="Zhang G."/>
            <person name="Kronauer D.J."/>
        </authorList>
    </citation>
    <scope>NUCLEOTIDE SEQUENCE [LARGE SCALE GENOMIC DNA]</scope>
</reference>
<feature type="compositionally biased region" description="Basic and acidic residues" evidence="1">
    <location>
        <begin position="114"/>
        <end position="123"/>
    </location>
</feature>
<name>A0A026W4L8_OOCBI</name>
<evidence type="ECO:0000256" key="1">
    <source>
        <dbReference type="SAM" id="MobiDB-lite"/>
    </source>
</evidence>